<sequence>MTNQNYSDPTTVNSSMDSSKTQMQDTAKTVSADPVPIFENAVHIGGSTAGSTDKAKMGGDDNNVTQVNETWREWPPIVSLEKLAEIIQLSQRRTLALLSDIERISSLTATMPLTIRTVWSEPISMLQNEVQQEREAMKSLVNRVLQEVDEIRCEVENWPDDATSLTTCQQPE</sequence>
<evidence type="ECO:0000256" key="1">
    <source>
        <dbReference type="SAM" id="MobiDB-lite"/>
    </source>
</evidence>
<dbReference type="Proteomes" id="UP000783213">
    <property type="component" value="Unassembled WGS sequence"/>
</dbReference>
<gene>
    <name evidence="2" type="ORF">EAE98_009898</name>
</gene>
<protein>
    <recommendedName>
        <fullName evidence="4">Mediator of RNA polymerase II transcription subunit 21</fullName>
    </recommendedName>
</protein>
<accession>A0ABQ7IAM3</accession>
<dbReference type="RefSeq" id="XP_038806227.1">
    <property type="nucleotide sequence ID" value="XM_038957519.1"/>
</dbReference>
<keyword evidence="3" id="KW-1185">Reference proteome</keyword>
<reference evidence="2 3" key="1">
    <citation type="journal article" date="2020" name="Genome Biol. Evol.">
        <title>Comparative genomics of Sclerotiniaceae.</title>
        <authorList>
            <person name="Valero Jimenez C.A."/>
            <person name="Steentjes M."/>
            <person name="Scholten O.E."/>
            <person name="Van Kan J.A.L."/>
        </authorList>
    </citation>
    <scope>NUCLEOTIDE SEQUENCE [LARGE SCALE GENOMIC DNA]</scope>
    <source>
        <strain evidence="2 3">B1</strain>
    </source>
</reference>
<feature type="region of interest" description="Disordered" evidence="1">
    <location>
        <begin position="1"/>
        <end position="30"/>
    </location>
</feature>
<dbReference type="EMBL" id="RCSX01000031">
    <property type="protein sequence ID" value="KAF7918286.1"/>
    <property type="molecule type" value="Genomic_DNA"/>
</dbReference>
<feature type="compositionally biased region" description="Polar residues" evidence="1">
    <location>
        <begin position="1"/>
        <end position="29"/>
    </location>
</feature>
<evidence type="ECO:0000313" key="3">
    <source>
        <dbReference type="Proteomes" id="UP000783213"/>
    </source>
</evidence>
<dbReference type="GeneID" id="62236669"/>
<name>A0ABQ7IAM3_9HELO</name>
<organism evidence="2 3">
    <name type="scientific">Botrytis deweyae</name>
    <dbReference type="NCBI Taxonomy" id="2478750"/>
    <lineage>
        <taxon>Eukaryota</taxon>
        <taxon>Fungi</taxon>
        <taxon>Dikarya</taxon>
        <taxon>Ascomycota</taxon>
        <taxon>Pezizomycotina</taxon>
        <taxon>Leotiomycetes</taxon>
        <taxon>Helotiales</taxon>
        <taxon>Sclerotiniaceae</taxon>
        <taxon>Botrytis</taxon>
    </lineage>
</organism>
<proteinExistence type="predicted"/>
<evidence type="ECO:0008006" key="4">
    <source>
        <dbReference type="Google" id="ProtNLM"/>
    </source>
</evidence>
<comment type="caution">
    <text evidence="2">The sequence shown here is derived from an EMBL/GenBank/DDBJ whole genome shotgun (WGS) entry which is preliminary data.</text>
</comment>
<evidence type="ECO:0000313" key="2">
    <source>
        <dbReference type="EMBL" id="KAF7918286.1"/>
    </source>
</evidence>